<dbReference type="Gene3D" id="3.20.20.80">
    <property type="entry name" value="Glycosidases"/>
    <property type="match status" value="1"/>
</dbReference>
<comment type="caution">
    <text evidence="1">The sequence shown here is derived from an EMBL/GenBank/DDBJ whole genome shotgun (WGS) entry which is preliminary data.</text>
</comment>
<accession>A0A937KBP7</accession>
<reference evidence="1" key="1">
    <citation type="submission" date="2021-01" db="EMBL/GenBank/DDBJ databases">
        <title>Fulvivirga kasyanovii gen. nov., sp nov., a novel member of the phylum Bacteroidetes isolated from seawater in a mussel farm.</title>
        <authorList>
            <person name="Zhao L.-H."/>
            <person name="Wang Z.-J."/>
        </authorList>
    </citation>
    <scope>NUCLEOTIDE SEQUENCE</scope>
    <source>
        <strain evidence="1">29W222</strain>
    </source>
</reference>
<organism evidence="1 2">
    <name type="scientific">Fulvivirga marina</name>
    <dbReference type="NCBI Taxonomy" id="2494733"/>
    <lineage>
        <taxon>Bacteria</taxon>
        <taxon>Pseudomonadati</taxon>
        <taxon>Bacteroidota</taxon>
        <taxon>Cytophagia</taxon>
        <taxon>Cytophagales</taxon>
        <taxon>Fulvivirgaceae</taxon>
        <taxon>Fulvivirga</taxon>
    </lineage>
</organism>
<dbReference type="SUPFAM" id="SSF51445">
    <property type="entry name" value="(Trans)glycosidases"/>
    <property type="match status" value="1"/>
</dbReference>
<dbReference type="RefSeq" id="WP_202856718.1">
    <property type="nucleotide sequence ID" value="NZ_JAEUGD010000042.1"/>
</dbReference>
<sequence>MISRFKALIDFVFTKIDYNKLTSLQVGNEIDGYDTSNEHPDFRSDYGAFLSEINNYAGTQYPGLKIGFTATHKGLTHGPLSDAGVFTALADVVDVLGVTYYPIKNTFEIENPQVPANDLATLTLIFKNKLIYLQEVGYPSSSPCSSSEQIQAQFVCQFFQAWDAHASQIPLVNWVRLHDVSLEDAKQLAGPYGLTANKFIEFLRTLGLRTYDGQNKAAFIMLKEQAKERGW</sequence>
<protein>
    <recommendedName>
        <fullName evidence="3">Arabinogalactan endo-beta-1,4-galactanase</fullName>
    </recommendedName>
</protein>
<dbReference type="EMBL" id="JAEUGD010000042">
    <property type="protein sequence ID" value="MBL6447196.1"/>
    <property type="molecule type" value="Genomic_DNA"/>
</dbReference>
<keyword evidence="2" id="KW-1185">Reference proteome</keyword>
<dbReference type="Proteomes" id="UP000614216">
    <property type="component" value="Unassembled WGS sequence"/>
</dbReference>
<proteinExistence type="predicted"/>
<evidence type="ECO:0008006" key="3">
    <source>
        <dbReference type="Google" id="ProtNLM"/>
    </source>
</evidence>
<evidence type="ECO:0000313" key="1">
    <source>
        <dbReference type="EMBL" id="MBL6447196.1"/>
    </source>
</evidence>
<gene>
    <name evidence="1" type="ORF">JMN32_12815</name>
</gene>
<name>A0A937KBP7_9BACT</name>
<dbReference type="AlphaFoldDB" id="A0A937KBP7"/>
<dbReference type="InterPro" id="IPR017853">
    <property type="entry name" value="GH"/>
</dbReference>
<evidence type="ECO:0000313" key="2">
    <source>
        <dbReference type="Proteomes" id="UP000614216"/>
    </source>
</evidence>